<comment type="caution">
    <text evidence="4">The sequence shown here is derived from an EMBL/GenBank/DDBJ whole genome shotgun (WGS) entry which is preliminary data.</text>
</comment>
<dbReference type="RefSeq" id="WP_148449925.1">
    <property type="nucleotide sequence ID" value="NZ_VSDO01000001.1"/>
</dbReference>
<keyword evidence="2" id="KW-0472">Membrane</keyword>
<dbReference type="GO" id="GO:0030163">
    <property type="term" value="P:protein catabolic process"/>
    <property type="evidence" value="ECO:0007669"/>
    <property type="project" value="InterPro"/>
</dbReference>
<evidence type="ECO:0000313" key="4">
    <source>
        <dbReference type="EMBL" id="TYA14399.1"/>
    </source>
</evidence>
<dbReference type="SUPFAM" id="SSF54211">
    <property type="entry name" value="Ribosomal protein S5 domain 2-like"/>
    <property type="match status" value="1"/>
</dbReference>
<comment type="catalytic activity">
    <reaction evidence="1">
        <text>Hydrolysis of proteins in presence of ATP.</text>
        <dbReference type="EC" id="3.4.21.53"/>
    </reaction>
</comment>
<dbReference type="InterPro" id="IPR027065">
    <property type="entry name" value="Lon_Prtase"/>
</dbReference>
<evidence type="ECO:0000256" key="1">
    <source>
        <dbReference type="PROSITE-ProRule" id="PRU01122"/>
    </source>
</evidence>
<dbReference type="GO" id="GO:0005524">
    <property type="term" value="F:ATP binding"/>
    <property type="evidence" value="ECO:0007669"/>
    <property type="project" value="InterPro"/>
</dbReference>
<dbReference type="EMBL" id="VSDO01000001">
    <property type="protein sequence ID" value="TYA14399.1"/>
    <property type="molecule type" value="Genomic_DNA"/>
</dbReference>
<dbReference type="Proteomes" id="UP000325218">
    <property type="component" value="Unassembled WGS sequence"/>
</dbReference>
<feature type="active site" evidence="1">
    <location>
        <position position="241"/>
    </location>
</feature>
<name>A0A5D0CWP3_9BACL</name>
<keyword evidence="1" id="KW-0645">Protease</keyword>
<keyword evidence="2" id="KW-1133">Transmembrane helix</keyword>
<evidence type="ECO:0000256" key="2">
    <source>
        <dbReference type="SAM" id="Phobius"/>
    </source>
</evidence>
<dbReference type="SUPFAM" id="SSF50156">
    <property type="entry name" value="PDZ domain-like"/>
    <property type="match status" value="1"/>
</dbReference>
<dbReference type="InterPro" id="IPR014721">
    <property type="entry name" value="Ribsml_uS5_D2-typ_fold_subgr"/>
</dbReference>
<feature type="transmembrane region" description="Helical" evidence="2">
    <location>
        <begin position="12"/>
        <end position="34"/>
    </location>
</feature>
<keyword evidence="1" id="KW-0720">Serine protease</keyword>
<dbReference type="InterPro" id="IPR001478">
    <property type="entry name" value="PDZ"/>
</dbReference>
<keyword evidence="1" id="KW-0378">Hydrolase</keyword>
<dbReference type="EC" id="3.4.21.53" evidence="1"/>
<accession>A0A5D0CWP3</accession>
<dbReference type="InterPro" id="IPR036034">
    <property type="entry name" value="PDZ_sf"/>
</dbReference>
<dbReference type="GO" id="GO:0006508">
    <property type="term" value="P:proteolysis"/>
    <property type="evidence" value="ECO:0007669"/>
    <property type="project" value="UniProtKB-KW"/>
</dbReference>
<dbReference type="InterPro" id="IPR008269">
    <property type="entry name" value="Lon_proteolytic"/>
</dbReference>
<feature type="active site" evidence="1">
    <location>
        <position position="286"/>
    </location>
</feature>
<dbReference type="NCBIfam" id="NF041438">
    <property type="entry name" value="SepM_fam_S16"/>
    <property type="match status" value="1"/>
</dbReference>
<dbReference type="PANTHER" id="PTHR10046">
    <property type="entry name" value="ATP DEPENDENT LON PROTEASE FAMILY MEMBER"/>
    <property type="match status" value="1"/>
</dbReference>
<feature type="domain" description="Lon proteolytic" evidence="3">
    <location>
        <begin position="237"/>
        <end position="337"/>
    </location>
</feature>
<dbReference type="AlphaFoldDB" id="A0A5D0CWP3"/>
<dbReference type="Pfam" id="PF05362">
    <property type="entry name" value="Lon_C"/>
    <property type="match status" value="1"/>
</dbReference>
<dbReference type="OrthoDB" id="2356897at2"/>
<sequence>MRRSRSSVIKAGLYLITLAILIYVLVYMPTPYMIHQPGSAEEIKPIVSVKKGDTEEKGTFMLTTVSVSYANIAMLVTSQFQPHTEVIRKEPDRNEEEYQTEQRYYMNTSQSSAIMAAYKYAGVEYKIVPEYVFVIGLSDKITPKGEFHPGDILRKVDGKKVEKFEQLAELMSGKSAGDQVAVELERNGKKVEQRVELVELGETNGIAKVGFGVSVGEVRKIQPQDPGMEVHFAETRIGGPSAGLMFSLEIYNQLTPGDLSKGYRVAGTGTVAEDGTVGPIGGVQFKIVASDREKADIFFVPEDNYKEAKAKVDELGTSMKLVPVKRVDDALKYLKELSYKS</sequence>
<dbReference type="PROSITE" id="PS51786">
    <property type="entry name" value="LON_PROTEOLYTIC"/>
    <property type="match status" value="1"/>
</dbReference>
<organism evidence="4 5">
    <name type="scientific">Paenibacillus faecis</name>
    <dbReference type="NCBI Taxonomy" id="862114"/>
    <lineage>
        <taxon>Bacteria</taxon>
        <taxon>Bacillati</taxon>
        <taxon>Bacillota</taxon>
        <taxon>Bacilli</taxon>
        <taxon>Bacillales</taxon>
        <taxon>Paenibacillaceae</taxon>
        <taxon>Paenibacillus</taxon>
    </lineage>
</organism>
<gene>
    <name evidence="4" type="ORF">FRY98_01540</name>
</gene>
<dbReference type="GO" id="GO:0004176">
    <property type="term" value="F:ATP-dependent peptidase activity"/>
    <property type="evidence" value="ECO:0007669"/>
    <property type="project" value="UniProtKB-UniRule"/>
</dbReference>
<keyword evidence="5" id="KW-1185">Reference proteome</keyword>
<keyword evidence="2" id="KW-0812">Transmembrane</keyword>
<dbReference type="Gene3D" id="2.30.42.10">
    <property type="match status" value="1"/>
</dbReference>
<dbReference type="Gene3D" id="3.30.230.10">
    <property type="match status" value="1"/>
</dbReference>
<evidence type="ECO:0000313" key="5">
    <source>
        <dbReference type="Proteomes" id="UP000325218"/>
    </source>
</evidence>
<dbReference type="InterPro" id="IPR020568">
    <property type="entry name" value="Ribosomal_Su5_D2-typ_SF"/>
</dbReference>
<proteinExistence type="inferred from homology"/>
<protein>
    <recommendedName>
        <fullName evidence="1">endopeptidase La</fullName>
        <ecNumber evidence="1">3.4.21.53</ecNumber>
    </recommendedName>
</protein>
<reference evidence="4 5" key="1">
    <citation type="submission" date="2019-08" db="EMBL/GenBank/DDBJ databases">
        <title>Genome sequencing of Paenibacillus faecis DSM 23593(T).</title>
        <authorList>
            <person name="Kook J.-K."/>
            <person name="Park S.-N."/>
            <person name="Lim Y.K."/>
        </authorList>
    </citation>
    <scope>NUCLEOTIDE SEQUENCE [LARGE SCALE GENOMIC DNA]</scope>
    <source>
        <strain evidence="4 5">DSM 23593</strain>
    </source>
</reference>
<dbReference type="GO" id="GO:0004252">
    <property type="term" value="F:serine-type endopeptidase activity"/>
    <property type="evidence" value="ECO:0007669"/>
    <property type="project" value="UniProtKB-UniRule"/>
</dbReference>
<comment type="similarity">
    <text evidence="1">Belongs to the peptidase S16 family.</text>
</comment>
<evidence type="ECO:0000259" key="3">
    <source>
        <dbReference type="PROSITE" id="PS51786"/>
    </source>
</evidence>
<dbReference type="Pfam" id="PF13180">
    <property type="entry name" value="PDZ_2"/>
    <property type="match status" value="1"/>
</dbReference>